<dbReference type="EMBL" id="PJCH01000005">
    <property type="protein sequence ID" value="PQA88650.1"/>
    <property type="molecule type" value="Genomic_DNA"/>
</dbReference>
<dbReference type="PROSITE" id="PS51257">
    <property type="entry name" value="PROKAR_LIPOPROTEIN"/>
    <property type="match status" value="1"/>
</dbReference>
<sequence>MTFKHVLLTSCAAAMIAACETTIPGDDSQPPTVKISVPRDGNEIIASTEADEVLSVDLTCGAQTDLGVNVYVMRRDFPARLMLTVGDSGGVSLARAVVTGGSISNVEPADATVRSDTFSGQPATVVEKSYDRADPRTGQVILFDVEPTTGTIRGPNTVAVHGVGFDFSGNGRSSSRTPMGVQEALCGNI</sequence>
<dbReference type="AlphaFoldDB" id="A0A2S7K826"/>
<keyword evidence="2" id="KW-1185">Reference proteome</keyword>
<protein>
    <submittedName>
        <fullName evidence="1">Uncharacterized protein</fullName>
    </submittedName>
</protein>
<name>A0A2S7K826_9PROT</name>
<organism evidence="1 2">
    <name type="scientific">Hyphococcus luteus</name>
    <dbReference type="NCBI Taxonomy" id="2058213"/>
    <lineage>
        <taxon>Bacteria</taxon>
        <taxon>Pseudomonadati</taxon>
        <taxon>Pseudomonadota</taxon>
        <taxon>Alphaproteobacteria</taxon>
        <taxon>Parvularculales</taxon>
        <taxon>Parvularculaceae</taxon>
        <taxon>Hyphococcus</taxon>
    </lineage>
</organism>
<dbReference type="Proteomes" id="UP000239504">
    <property type="component" value="Unassembled WGS sequence"/>
</dbReference>
<evidence type="ECO:0000313" key="1">
    <source>
        <dbReference type="EMBL" id="PQA88650.1"/>
    </source>
</evidence>
<proteinExistence type="predicted"/>
<accession>A0A2S7K826</accession>
<gene>
    <name evidence="1" type="ORF">CW354_10245</name>
</gene>
<reference evidence="1 2" key="1">
    <citation type="submission" date="2017-12" db="EMBL/GenBank/DDBJ databases">
        <authorList>
            <person name="Hurst M.R.H."/>
        </authorList>
    </citation>
    <scope>NUCLEOTIDE SEQUENCE [LARGE SCALE GENOMIC DNA]</scope>
    <source>
        <strain evidence="1 2">SY-3-19</strain>
    </source>
</reference>
<evidence type="ECO:0000313" key="2">
    <source>
        <dbReference type="Proteomes" id="UP000239504"/>
    </source>
</evidence>
<dbReference type="RefSeq" id="WP_104829892.1">
    <property type="nucleotide sequence ID" value="NZ_PJCH01000005.1"/>
</dbReference>
<comment type="caution">
    <text evidence="1">The sequence shown here is derived from an EMBL/GenBank/DDBJ whole genome shotgun (WGS) entry which is preliminary data.</text>
</comment>